<sequence length="959" mass="111386">MSAAIRPSFGPESMAMIAWSWPISWKEFQRWPWTKCDMFYYAHGKRINGKNNLIEMYLNFAPRAQWKHVQHVLQMRQLLLLRRHVNIGAKPPIHTVVALPANRIHLQYYSRRMESANSKGRLSDRREEAVNKEDAVMIRLREAKSSEELMEMIARDTLERHHLVESLSLLWLHYLNLGTPERYALTDRVHKEVLQRIDPHITHMDINELSCSYLYLRKMHIPNSESTVETILGRALKAIDTKDQGELVPLTALSRLSVGINLERDFFTPLVCRNFMPHLEKHISQCDSEEQVRLLSTCLFQLHQLIDEELLKDYKQRVSELLQRGVLSCDTPKALLKLLHMLNIRVWSQRHTEIIREILLTLRPCLYQLEAGDIKSICRTFLHHQEPAELMQPLKEATEKLLENECTPDALSCAVPFAEPLQREMYLKLFHKLLYSDAAWLLPNASNHFFSVLRTLKISDLPYCNTYWSGVIRELDSSPEEQTHLRFLGHCQRYMNFNNNLGGTYRHFNVERKLSRMCMSAIEEDIAGRLPNKVARLAAFVIAYGHTQMSWKKFPNILMSKIVTMAPQFDIQDCFVLSRGMQIACELRFRQDTPALVAMQLSTMDSILIGCAERHLANAEREPLTASELSIIIRTLSHRKTLKNTMVYMQALSLYKTLHCKDLSSRVVRDMAYNFNASHFFVPELLESMFGYVSEQHEHITGDTVEKVLTCSYNLGYTPASLQTLERAASVLLRDFDQMSGLSLVQACLALCFYKTIPDELINQVFCVKFIQRIEDEIQVCYSKATYPERVLNLVMQLNRTVCLDLPEANVPWFQQNYIEAQISKKSPHPRAFGREVKHLLKNLLTDDKYFRCNHTTPYGYQIDFVIHFDRDKKPMPAPPLEVTMLDRITKVAILLLRLDSFCENDLTALRGPESLKIKHLEMMGYKVLHINEHDWNSKYMMAPGAKANYLKCLLQITH</sequence>
<dbReference type="PANTHER" id="PTHR21228">
    <property type="entry name" value="FAST LEU-RICH DOMAIN-CONTAINING"/>
    <property type="match status" value="1"/>
</dbReference>
<dbReference type="Pfam" id="PF08373">
    <property type="entry name" value="RAP"/>
    <property type="match status" value="1"/>
</dbReference>
<keyword evidence="2" id="KW-0496">Mitochondrion</keyword>
<dbReference type="STRING" id="7234.B4G6K1"/>
<evidence type="ECO:0000256" key="1">
    <source>
        <dbReference type="ARBA" id="ARBA00004173"/>
    </source>
</evidence>
<dbReference type="PROSITE" id="PS51286">
    <property type="entry name" value="RAP"/>
    <property type="match status" value="1"/>
</dbReference>
<dbReference type="Pfam" id="PF08368">
    <property type="entry name" value="FAST_2"/>
    <property type="match status" value="1"/>
</dbReference>
<comment type="subcellular location">
    <subcellularLocation>
        <location evidence="1">Mitochondrion</location>
    </subcellularLocation>
</comment>
<dbReference type="InterPro" id="IPR013579">
    <property type="entry name" value="FAST_2"/>
</dbReference>
<gene>
    <name evidence="4" type="primary">Dper\GL19052</name>
    <name evidence="4" type="ORF">Dper_GL19052</name>
</gene>
<dbReference type="GO" id="GO:0005759">
    <property type="term" value="C:mitochondrial matrix"/>
    <property type="evidence" value="ECO:0007669"/>
    <property type="project" value="TreeGrafter"/>
</dbReference>
<dbReference type="GO" id="GO:0044528">
    <property type="term" value="P:regulation of mitochondrial mRNA stability"/>
    <property type="evidence" value="ECO:0007669"/>
    <property type="project" value="InterPro"/>
</dbReference>
<evidence type="ECO:0000256" key="2">
    <source>
        <dbReference type="ARBA" id="ARBA00023128"/>
    </source>
</evidence>
<dbReference type="GO" id="GO:0003723">
    <property type="term" value="F:RNA binding"/>
    <property type="evidence" value="ECO:0007669"/>
    <property type="project" value="TreeGrafter"/>
</dbReference>
<dbReference type="InterPro" id="IPR010622">
    <property type="entry name" value="FAST_Leu-rich"/>
</dbReference>
<accession>B4G6K1</accession>
<dbReference type="EMBL" id="CH479180">
    <property type="protein sequence ID" value="EDW28226.1"/>
    <property type="molecule type" value="Genomic_DNA"/>
</dbReference>
<dbReference type="Pfam" id="PF06743">
    <property type="entry name" value="FAST_1"/>
    <property type="match status" value="1"/>
</dbReference>
<evidence type="ECO:0000313" key="4">
    <source>
        <dbReference type="EMBL" id="EDW28226.1"/>
    </source>
</evidence>
<dbReference type="GO" id="GO:0035770">
    <property type="term" value="C:ribonucleoprotein granule"/>
    <property type="evidence" value="ECO:0007669"/>
    <property type="project" value="TreeGrafter"/>
</dbReference>
<protein>
    <submittedName>
        <fullName evidence="4">GL19052</fullName>
    </submittedName>
</protein>
<proteinExistence type="predicted"/>
<dbReference type="Proteomes" id="UP000008744">
    <property type="component" value="Unassembled WGS sequence"/>
</dbReference>
<evidence type="ECO:0000313" key="5">
    <source>
        <dbReference type="Proteomes" id="UP000008744"/>
    </source>
</evidence>
<dbReference type="GO" id="GO:0000963">
    <property type="term" value="P:mitochondrial RNA processing"/>
    <property type="evidence" value="ECO:0007669"/>
    <property type="project" value="TreeGrafter"/>
</dbReference>
<reference evidence="4 5" key="1">
    <citation type="journal article" date="2007" name="Nature">
        <title>Evolution of genes and genomes on the Drosophila phylogeny.</title>
        <authorList>
            <consortium name="Drosophila 12 Genomes Consortium"/>
            <person name="Clark A.G."/>
            <person name="Eisen M.B."/>
            <person name="Smith D.R."/>
            <person name="Bergman C.M."/>
            <person name="Oliver B."/>
            <person name="Markow T.A."/>
            <person name="Kaufman T.C."/>
            <person name="Kellis M."/>
            <person name="Gelbart W."/>
            <person name="Iyer V.N."/>
            <person name="Pollard D.A."/>
            <person name="Sackton T.B."/>
            <person name="Larracuente A.M."/>
            <person name="Singh N.D."/>
            <person name="Abad J.P."/>
            <person name="Abt D.N."/>
            <person name="Adryan B."/>
            <person name="Aguade M."/>
            <person name="Akashi H."/>
            <person name="Anderson W.W."/>
            <person name="Aquadro C.F."/>
            <person name="Ardell D.H."/>
            <person name="Arguello R."/>
            <person name="Artieri C.G."/>
            <person name="Barbash D.A."/>
            <person name="Barker D."/>
            <person name="Barsanti P."/>
            <person name="Batterham P."/>
            <person name="Batzoglou S."/>
            <person name="Begun D."/>
            <person name="Bhutkar A."/>
            <person name="Blanco E."/>
            <person name="Bosak S.A."/>
            <person name="Bradley R.K."/>
            <person name="Brand A.D."/>
            <person name="Brent M.R."/>
            <person name="Brooks A.N."/>
            <person name="Brown R.H."/>
            <person name="Butlin R.K."/>
            <person name="Caggese C."/>
            <person name="Calvi B.R."/>
            <person name="Bernardo de Carvalho A."/>
            <person name="Caspi A."/>
            <person name="Castrezana S."/>
            <person name="Celniker S.E."/>
            <person name="Chang J.L."/>
            <person name="Chapple C."/>
            <person name="Chatterji S."/>
            <person name="Chinwalla A."/>
            <person name="Civetta A."/>
            <person name="Clifton S.W."/>
            <person name="Comeron J.M."/>
            <person name="Costello J.C."/>
            <person name="Coyne J.A."/>
            <person name="Daub J."/>
            <person name="David R.G."/>
            <person name="Delcher A.L."/>
            <person name="Delehaunty K."/>
            <person name="Do C.B."/>
            <person name="Ebling H."/>
            <person name="Edwards K."/>
            <person name="Eickbush T."/>
            <person name="Evans J.D."/>
            <person name="Filipski A."/>
            <person name="Findeiss S."/>
            <person name="Freyhult E."/>
            <person name="Fulton L."/>
            <person name="Fulton R."/>
            <person name="Garcia A.C."/>
            <person name="Gardiner A."/>
            <person name="Garfield D.A."/>
            <person name="Garvin B.E."/>
            <person name="Gibson G."/>
            <person name="Gilbert D."/>
            <person name="Gnerre S."/>
            <person name="Godfrey J."/>
            <person name="Good R."/>
            <person name="Gotea V."/>
            <person name="Gravely B."/>
            <person name="Greenberg A.J."/>
            <person name="Griffiths-Jones S."/>
            <person name="Gross S."/>
            <person name="Guigo R."/>
            <person name="Gustafson E.A."/>
            <person name="Haerty W."/>
            <person name="Hahn M.W."/>
            <person name="Halligan D.L."/>
            <person name="Halpern A.L."/>
            <person name="Halter G.M."/>
            <person name="Han M.V."/>
            <person name="Heger A."/>
            <person name="Hillier L."/>
            <person name="Hinrichs A.S."/>
            <person name="Holmes I."/>
            <person name="Hoskins R.A."/>
            <person name="Hubisz M.J."/>
            <person name="Hultmark D."/>
            <person name="Huntley M.A."/>
            <person name="Jaffe D.B."/>
            <person name="Jagadeeshan S."/>
            <person name="Jeck W.R."/>
            <person name="Johnson J."/>
            <person name="Jones C.D."/>
            <person name="Jordan W.C."/>
            <person name="Karpen G.H."/>
            <person name="Kataoka E."/>
            <person name="Keightley P.D."/>
            <person name="Kheradpour P."/>
            <person name="Kirkness E.F."/>
            <person name="Koerich L.B."/>
            <person name="Kristiansen K."/>
            <person name="Kudrna D."/>
            <person name="Kulathinal R.J."/>
            <person name="Kumar S."/>
            <person name="Kwok R."/>
            <person name="Lander E."/>
            <person name="Langley C.H."/>
            <person name="Lapoint R."/>
            <person name="Lazzaro B.P."/>
            <person name="Lee S.J."/>
            <person name="Levesque L."/>
            <person name="Li R."/>
            <person name="Lin C.F."/>
            <person name="Lin M.F."/>
            <person name="Lindblad-Toh K."/>
            <person name="Llopart A."/>
            <person name="Long M."/>
            <person name="Low L."/>
            <person name="Lozovsky E."/>
            <person name="Lu J."/>
            <person name="Luo M."/>
            <person name="Machado C.A."/>
            <person name="Makalowski W."/>
            <person name="Marzo M."/>
            <person name="Matsuda M."/>
            <person name="Matzkin L."/>
            <person name="McAllister B."/>
            <person name="McBride C.S."/>
            <person name="McKernan B."/>
            <person name="McKernan K."/>
            <person name="Mendez-Lago M."/>
            <person name="Minx P."/>
            <person name="Mollenhauer M.U."/>
            <person name="Montooth K."/>
            <person name="Mount S.M."/>
            <person name="Mu X."/>
            <person name="Myers E."/>
            <person name="Negre B."/>
            <person name="Newfeld S."/>
            <person name="Nielsen R."/>
            <person name="Noor M.A."/>
            <person name="O'Grady P."/>
            <person name="Pachter L."/>
            <person name="Papaceit M."/>
            <person name="Parisi M.J."/>
            <person name="Parisi M."/>
            <person name="Parts L."/>
            <person name="Pedersen J.S."/>
            <person name="Pesole G."/>
            <person name="Phillippy A.M."/>
            <person name="Ponting C.P."/>
            <person name="Pop M."/>
            <person name="Porcelli D."/>
            <person name="Powell J.R."/>
            <person name="Prohaska S."/>
            <person name="Pruitt K."/>
            <person name="Puig M."/>
            <person name="Quesneville H."/>
            <person name="Ram K.R."/>
            <person name="Rand D."/>
            <person name="Rasmussen M.D."/>
            <person name="Reed L.K."/>
            <person name="Reenan R."/>
            <person name="Reily A."/>
            <person name="Remington K.A."/>
            <person name="Rieger T.T."/>
            <person name="Ritchie M.G."/>
            <person name="Robin C."/>
            <person name="Rogers Y.H."/>
            <person name="Rohde C."/>
            <person name="Rozas J."/>
            <person name="Rubenfield M.J."/>
            <person name="Ruiz A."/>
            <person name="Russo S."/>
            <person name="Salzberg S.L."/>
            <person name="Sanchez-Gracia A."/>
            <person name="Saranga D.J."/>
            <person name="Sato H."/>
            <person name="Schaeffer S.W."/>
            <person name="Schatz M.C."/>
            <person name="Schlenke T."/>
            <person name="Schwartz R."/>
            <person name="Segarra C."/>
            <person name="Singh R.S."/>
            <person name="Sirot L."/>
            <person name="Sirota M."/>
            <person name="Sisneros N.B."/>
            <person name="Smith C.D."/>
            <person name="Smith T.F."/>
            <person name="Spieth J."/>
            <person name="Stage D.E."/>
            <person name="Stark A."/>
            <person name="Stephan W."/>
            <person name="Strausberg R.L."/>
            <person name="Strempel S."/>
            <person name="Sturgill D."/>
            <person name="Sutton G."/>
            <person name="Sutton G.G."/>
            <person name="Tao W."/>
            <person name="Teichmann S."/>
            <person name="Tobari Y.N."/>
            <person name="Tomimura Y."/>
            <person name="Tsolas J.M."/>
            <person name="Valente V.L."/>
            <person name="Venter E."/>
            <person name="Venter J.C."/>
            <person name="Vicario S."/>
            <person name="Vieira F.G."/>
            <person name="Vilella A.J."/>
            <person name="Villasante A."/>
            <person name="Walenz B."/>
            <person name="Wang J."/>
            <person name="Wasserman M."/>
            <person name="Watts T."/>
            <person name="Wilson D."/>
            <person name="Wilson R.K."/>
            <person name="Wing R.A."/>
            <person name="Wolfner M.F."/>
            <person name="Wong A."/>
            <person name="Wong G.K."/>
            <person name="Wu C.I."/>
            <person name="Wu G."/>
            <person name="Yamamoto D."/>
            <person name="Yang H.P."/>
            <person name="Yang S.P."/>
            <person name="Yorke J.A."/>
            <person name="Yoshida K."/>
            <person name="Zdobnov E."/>
            <person name="Zhang P."/>
            <person name="Zhang Y."/>
            <person name="Zimin A.V."/>
            <person name="Baldwin J."/>
            <person name="Abdouelleil A."/>
            <person name="Abdulkadir J."/>
            <person name="Abebe A."/>
            <person name="Abera B."/>
            <person name="Abreu J."/>
            <person name="Acer S.C."/>
            <person name="Aftuck L."/>
            <person name="Alexander A."/>
            <person name="An P."/>
            <person name="Anderson E."/>
            <person name="Anderson S."/>
            <person name="Arachi H."/>
            <person name="Azer M."/>
            <person name="Bachantsang P."/>
            <person name="Barry A."/>
            <person name="Bayul T."/>
            <person name="Berlin A."/>
            <person name="Bessette D."/>
            <person name="Bloom T."/>
            <person name="Blye J."/>
            <person name="Boguslavskiy L."/>
            <person name="Bonnet C."/>
            <person name="Boukhgalter B."/>
            <person name="Bourzgui I."/>
            <person name="Brown A."/>
            <person name="Cahill P."/>
            <person name="Channer S."/>
            <person name="Cheshatsang Y."/>
            <person name="Chuda L."/>
            <person name="Citroen M."/>
            <person name="Collymore A."/>
            <person name="Cooke P."/>
            <person name="Costello M."/>
            <person name="D'Aco K."/>
            <person name="Daza R."/>
            <person name="De Haan G."/>
            <person name="DeGray S."/>
            <person name="DeMaso C."/>
            <person name="Dhargay N."/>
            <person name="Dooley K."/>
            <person name="Dooley E."/>
            <person name="Doricent M."/>
            <person name="Dorje P."/>
            <person name="Dorjee K."/>
            <person name="Dupes A."/>
            <person name="Elong R."/>
            <person name="Falk J."/>
            <person name="Farina A."/>
            <person name="Faro S."/>
            <person name="Ferguson D."/>
            <person name="Fisher S."/>
            <person name="Foley C.D."/>
            <person name="Franke A."/>
            <person name="Friedrich D."/>
            <person name="Gadbois L."/>
            <person name="Gearin G."/>
            <person name="Gearin C.R."/>
            <person name="Giannoukos G."/>
            <person name="Goode T."/>
            <person name="Graham J."/>
            <person name="Grandbois E."/>
            <person name="Grewal S."/>
            <person name="Gyaltsen K."/>
            <person name="Hafez N."/>
            <person name="Hagos B."/>
            <person name="Hall J."/>
            <person name="Henson C."/>
            <person name="Hollinger A."/>
            <person name="Honan T."/>
            <person name="Huard M.D."/>
            <person name="Hughes L."/>
            <person name="Hurhula B."/>
            <person name="Husby M.E."/>
            <person name="Kamat A."/>
            <person name="Kanga B."/>
            <person name="Kashin S."/>
            <person name="Khazanovich D."/>
            <person name="Kisner P."/>
            <person name="Lance K."/>
            <person name="Lara M."/>
            <person name="Lee W."/>
            <person name="Lennon N."/>
            <person name="Letendre F."/>
            <person name="LeVine R."/>
            <person name="Lipovsky A."/>
            <person name="Liu X."/>
            <person name="Liu J."/>
            <person name="Liu S."/>
            <person name="Lokyitsang T."/>
            <person name="Lokyitsang Y."/>
            <person name="Lubonja R."/>
            <person name="Lui A."/>
            <person name="MacDonald P."/>
            <person name="Magnisalis V."/>
            <person name="Maru K."/>
            <person name="Matthews C."/>
            <person name="McCusker W."/>
            <person name="McDonough S."/>
            <person name="Mehta T."/>
            <person name="Meldrim J."/>
            <person name="Meneus L."/>
            <person name="Mihai O."/>
            <person name="Mihalev A."/>
            <person name="Mihova T."/>
            <person name="Mittelman R."/>
            <person name="Mlenga V."/>
            <person name="Montmayeur A."/>
            <person name="Mulrain L."/>
            <person name="Navidi A."/>
            <person name="Naylor J."/>
            <person name="Negash T."/>
            <person name="Nguyen T."/>
            <person name="Nguyen N."/>
            <person name="Nicol R."/>
            <person name="Norbu C."/>
            <person name="Norbu N."/>
            <person name="Novod N."/>
            <person name="O'Neill B."/>
            <person name="Osman S."/>
            <person name="Markiewicz E."/>
            <person name="Oyono O.L."/>
            <person name="Patti C."/>
            <person name="Phunkhang P."/>
            <person name="Pierre F."/>
            <person name="Priest M."/>
            <person name="Raghuraman S."/>
            <person name="Rege F."/>
            <person name="Reyes R."/>
            <person name="Rise C."/>
            <person name="Rogov P."/>
            <person name="Ross K."/>
            <person name="Ryan E."/>
            <person name="Settipalli S."/>
            <person name="Shea T."/>
            <person name="Sherpa N."/>
            <person name="Shi L."/>
            <person name="Shih D."/>
            <person name="Sparrow T."/>
            <person name="Spaulding J."/>
            <person name="Stalker J."/>
            <person name="Stange-Thomann N."/>
            <person name="Stavropoulos S."/>
            <person name="Stone C."/>
            <person name="Strader C."/>
            <person name="Tesfaye S."/>
            <person name="Thomson T."/>
            <person name="Thoulutsang Y."/>
            <person name="Thoulutsang D."/>
            <person name="Topham K."/>
            <person name="Topping I."/>
            <person name="Tsamla T."/>
            <person name="Vassiliev H."/>
            <person name="Vo A."/>
            <person name="Wangchuk T."/>
            <person name="Wangdi T."/>
            <person name="Weiand M."/>
            <person name="Wilkinson J."/>
            <person name="Wilson A."/>
            <person name="Yadav S."/>
            <person name="Young G."/>
            <person name="Yu Q."/>
            <person name="Zembek L."/>
            <person name="Zhong D."/>
            <person name="Zimmer A."/>
            <person name="Zwirko Z."/>
            <person name="Jaffe D.B."/>
            <person name="Alvarez P."/>
            <person name="Brockman W."/>
            <person name="Butler J."/>
            <person name="Chin C."/>
            <person name="Gnerre S."/>
            <person name="Grabherr M."/>
            <person name="Kleber M."/>
            <person name="Mauceli E."/>
            <person name="MacCallum I."/>
        </authorList>
    </citation>
    <scope>NUCLEOTIDE SEQUENCE [LARGE SCALE GENOMIC DNA]</scope>
    <source>
        <strain evidence="5">MSH-3 / Tucson 14011-0111.49</strain>
    </source>
</reference>
<dbReference type="PANTHER" id="PTHR21228:SF72">
    <property type="entry name" value="LD32258P"/>
    <property type="match status" value="1"/>
</dbReference>
<dbReference type="InterPro" id="IPR050870">
    <property type="entry name" value="FAST_kinase"/>
</dbReference>
<evidence type="ECO:0000259" key="3">
    <source>
        <dbReference type="PROSITE" id="PS51286"/>
    </source>
</evidence>
<dbReference type="InterPro" id="IPR013584">
    <property type="entry name" value="RAP"/>
</dbReference>
<name>B4G6K1_DROPE</name>
<keyword evidence="5" id="KW-1185">Reference proteome</keyword>
<dbReference type="SMART" id="SM00952">
    <property type="entry name" value="RAP"/>
    <property type="match status" value="1"/>
</dbReference>
<dbReference type="HOGENOM" id="CLU_322180_0_0_1"/>
<dbReference type="OMA" id="FRPFSCE"/>
<dbReference type="eggNOG" id="ENOG502QQ64">
    <property type="taxonomic scope" value="Eukaryota"/>
</dbReference>
<dbReference type="AlphaFoldDB" id="B4G6K1"/>
<feature type="domain" description="RAP" evidence="3">
    <location>
        <begin position="892"/>
        <end position="953"/>
    </location>
</feature>
<organism evidence="5">
    <name type="scientific">Drosophila persimilis</name>
    <name type="common">Fruit fly</name>
    <dbReference type="NCBI Taxonomy" id="7234"/>
    <lineage>
        <taxon>Eukaryota</taxon>
        <taxon>Metazoa</taxon>
        <taxon>Ecdysozoa</taxon>
        <taxon>Arthropoda</taxon>
        <taxon>Hexapoda</taxon>
        <taxon>Insecta</taxon>
        <taxon>Pterygota</taxon>
        <taxon>Neoptera</taxon>
        <taxon>Endopterygota</taxon>
        <taxon>Diptera</taxon>
        <taxon>Brachycera</taxon>
        <taxon>Muscomorpha</taxon>
        <taxon>Ephydroidea</taxon>
        <taxon>Drosophilidae</taxon>
        <taxon>Drosophila</taxon>
        <taxon>Sophophora</taxon>
    </lineage>
</organism>
<dbReference type="PhylomeDB" id="B4G6K1"/>
<dbReference type="OrthoDB" id="385235at2759"/>